<dbReference type="RefSeq" id="YP_009015430.1">
    <property type="nucleotide sequence ID" value="NC_023719.1"/>
</dbReference>
<dbReference type="InterPro" id="IPR004518">
    <property type="entry name" value="MazG-like_dom"/>
</dbReference>
<gene>
    <name evidence="2" type="primary">127</name>
    <name evidence="2" type="ORF">G_127</name>
</gene>
<dbReference type="InterPro" id="IPR011411">
    <property type="entry name" value="MazG-related_YvdC"/>
</dbReference>
<protein>
    <submittedName>
        <fullName evidence="2">Gp127</fullName>
    </submittedName>
</protein>
<dbReference type="SUPFAM" id="SSF101386">
    <property type="entry name" value="all-alpha NTP pyrophosphatases"/>
    <property type="match status" value="1"/>
</dbReference>
<dbReference type="Pfam" id="PF03819">
    <property type="entry name" value="MazG"/>
    <property type="match status" value="1"/>
</dbReference>
<dbReference type="PANTHER" id="PTHR42692:SF2">
    <property type="entry name" value="IG HYPOTHETICAL 16995"/>
    <property type="match status" value="1"/>
</dbReference>
<sequence length="107" mass="12438">MTLDEMQKWFELFAEKEGWLEHKSFVDIGFLLEEAGEVAREVRRHEIGRHAHVDENGMSNNEMKEKLAEEIGDTLQALSVIASRYDISLAEAFNIHKEKVIREYGDM</sequence>
<accession>G3MBI9</accession>
<dbReference type="Gene3D" id="1.10.287.1080">
    <property type="entry name" value="MazG-like"/>
    <property type="match status" value="1"/>
</dbReference>
<dbReference type="EMBL" id="JN638751">
    <property type="protein sequence ID" value="AEO93389.1"/>
    <property type="molecule type" value="Genomic_DNA"/>
</dbReference>
<evidence type="ECO:0000259" key="1">
    <source>
        <dbReference type="Pfam" id="PF03819"/>
    </source>
</evidence>
<reference evidence="2 3" key="1">
    <citation type="submission" date="2011-09" db="EMBL/GenBank/DDBJ databases">
        <authorList>
            <person name="Pope W.H."/>
            <person name="Pedulla M.L."/>
            <person name="Ford M.E."/>
            <person name="Peebles C.L."/>
            <person name="Hatfull G.H."/>
            <person name="Hendrix R.W."/>
        </authorList>
    </citation>
    <scope>NUCLEOTIDE SEQUENCE [LARGE SCALE GENOMIC DNA]</scope>
    <source>
        <strain evidence="2">G</strain>
    </source>
</reference>
<proteinExistence type="predicted"/>
<evidence type="ECO:0000313" key="2">
    <source>
        <dbReference type="EMBL" id="AEO93389.1"/>
    </source>
</evidence>
<dbReference type="Proteomes" id="UP000009273">
    <property type="component" value="Segment"/>
</dbReference>
<feature type="domain" description="NTP pyrophosphohydrolase MazG-like" evidence="1">
    <location>
        <begin position="30"/>
        <end position="102"/>
    </location>
</feature>
<dbReference type="GeneID" id="18563345"/>
<dbReference type="PIRSF" id="PIRSF036521">
    <property type="entry name" value="UCP036521_pph"/>
    <property type="match status" value="1"/>
</dbReference>
<keyword evidence="3" id="KW-1185">Reference proteome</keyword>
<dbReference type="InterPro" id="IPR047046">
    <property type="entry name" value="YpjD/YvdC"/>
</dbReference>
<organism evidence="2 3">
    <name type="scientific">Bacillus phage G</name>
    <dbReference type="NCBI Taxonomy" id="2884420"/>
    <lineage>
        <taxon>Viruses</taxon>
        <taxon>Duplodnaviria</taxon>
        <taxon>Heunggongvirae</taxon>
        <taxon>Uroviricota</taxon>
        <taxon>Caudoviricetes</taxon>
        <taxon>Donellivirus</taxon>
        <taxon>Donellivirus gee</taxon>
    </lineage>
</organism>
<name>G3MBI9_9CAUD</name>
<evidence type="ECO:0000313" key="3">
    <source>
        <dbReference type="Proteomes" id="UP000009273"/>
    </source>
</evidence>
<dbReference type="KEGG" id="vg:18563345"/>
<dbReference type="PANTHER" id="PTHR42692">
    <property type="entry name" value="NUCLEOTIDE PYROPHOSPHOHYDROLASE"/>
    <property type="match status" value="1"/>
</dbReference>